<dbReference type="GO" id="GO:0050853">
    <property type="term" value="P:B cell receptor signaling pathway"/>
    <property type="evidence" value="ECO:0007669"/>
    <property type="project" value="TreeGrafter"/>
</dbReference>
<keyword evidence="2" id="KW-1133">Transmembrane helix</keyword>
<dbReference type="GO" id="GO:0050864">
    <property type="term" value="P:regulation of B cell activation"/>
    <property type="evidence" value="ECO:0007669"/>
    <property type="project" value="InterPro"/>
</dbReference>
<evidence type="ECO:0000259" key="3">
    <source>
        <dbReference type="PROSITE" id="PS50835"/>
    </source>
</evidence>
<dbReference type="PANTHER" id="PTHR16674:SF2">
    <property type="entry name" value="B-LYMPHOCYTE ANTIGEN CD19"/>
    <property type="match status" value="1"/>
</dbReference>
<comment type="caution">
    <text evidence="4">The sequence shown here is derived from an EMBL/GenBank/DDBJ whole genome shotgun (WGS) entry which is preliminary data.</text>
</comment>
<dbReference type="GO" id="GO:0009897">
    <property type="term" value="C:external side of plasma membrane"/>
    <property type="evidence" value="ECO:0007669"/>
    <property type="project" value="TreeGrafter"/>
</dbReference>
<feature type="compositionally biased region" description="Acidic residues" evidence="1">
    <location>
        <begin position="333"/>
        <end position="354"/>
    </location>
</feature>
<dbReference type="InterPro" id="IPR013106">
    <property type="entry name" value="Ig_V-set"/>
</dbReference>
<evidence type="ECO:0000256" key="2">
    <source>
        <dbReference type="SAM" id="Phobius"/>
    </source>
</evidence>
<keyword evidence="2" id="KW-0812">Transmembrane</keyword>
<dbReference type="AlphaFoldDB" id="A0A5N4CX59"/>
<evidence type="ECO:0000256" key="1">
    <source>
        <dbReference type="SAM" id="MobiDB-lite"/>
    </source>
</evidence>
<feature type="transmembrane region" description="Helical" evidence="2">
    <location>
        <begin position="222"/>
        <end position="245"/>
    </location>
</feature>
<accession>A0A5N4CX59</accession>
<evidence type="ECO:0000313" key="5">
    <source>
        <dbReference type="Proteomes" id="UP000299084"/>
    </source>
</evidence>
<keyword evidence="2" id="KW-0472">Membrane</keyword>
<feature type="compositionally biased region" description="Basic and acidic residues" evidence="1">
    <location>
        <begin position="356"/>
        <end position="365"/>
    </location>
</feature>
<dbReference type="PANTHER" id="PTHR16674">
    <property type="entry name" value="B-LYMPHOCYTE ANTIGEN CD19"/>
    <property type="match status" value="1"/>
</dbReference>
<proteinExistence type="predicted"/>
<dbReference type="EMBL" id="JWIN03000018">
    <property type="protein sequence ID" value="KAB1263419.1"/>
    <property type="molecule type" value="Genomic_DNA"/>
</dbReference>
<dbReference type="InterPro" id="IPR042341">
    <property type="entry name" value="CD19"/>
</dbReference>
<feature type="region of interest" description="Disordered" evidence="1">
    <location>
        <begin position="320"/>
        <end position="424"/>
    </location>
</feature>
<feature type="region of interest" description="Disordered" evidence="1">
    <location>
        <begin position="21"/>
        <end position="47"/>
    </location>
</feature>
<dbReference type="PROSITE" id="PS50835">
    <property type="entry name" value="IG_LIKE"/>
    <property type="match status" value="1"/>
</dbReference>
<feature type="compositionally biased region" description="Polar residues" evidence="1">
    <location>
        <begin position="29"/>
        <end position="43"/>
    </location>
</feature>
<dbReference type="InterPro" id="IPR007110">
    <property type="entry name" value="Ig-like_dom"/>
</dbReference>
<dbReference type="Gene3D" id="2.60.40.10">
    <property type="entry name" value="Immunoglobulins"/>
    <property type="match status" value="1"/>
</dbReference>
<name>A0A5N4CX59_CAMDR</name>
<dbReference type="InterPro" id="IPR013783">
    <property type="entry name" value="Ig-like_fold"/>
</dbReference>
<dbReference type="SMART" id="SM00409">
    <property type="entry name" value="IG"/>
    <property type="match status" value="1"/>
</dbReference>
<dbReference type="SUPFAM" id="SSF48726">
    <property type="entry name" value="Immunoglobulin"/>
    <property type="match status" value="1"/>
</dbReference>
<feature type="region of interest" description="Disordered" evidence="1">
    <location>
        <begin position="261"/>
        <end position="285"/>
    </location>
</feature>
<keyword evidence="5" id="KW-1185">Reference proteome</keyword>
<gene>
    <name evidence="4" type="ORF">Cadr_000023919</name>
</gene>
<protein>
    <submittedName>
        <fullName evidence="4">B-lymphocyte antigen CD19</fullName>
    </submittedName>
</protein>
<dbReference type="Pfam" id="PF07686">
    <property type="entry name" value="V-set"/>
    <property type="match status" value="1"/>
</dbReference>
<evidence type="ECO:0000313" key="4">
    <source>
        <dbReference type="EMBL" id="KAB1263419.1"/>
    </source>
</evidence>
<reference evidence="4 5" key="1">
    <citation type="journal article" date="2019" name="Mol. Ecol. Resour.">
        <title>Improving Illumina assemblies with Hi-C and long reads: an example with the North African dromedary.</title>
        <authorList>
            <person name="Elbers J.P."/>
            <person name="Rogers M.F."/>
            <person name="Perelman P.L."/>
            <person name="Proskuryakova A.A."/>
            <person name="Serdyukova N.A."/>
            <person name="Johnson W.E."/>
            <person name="Horin P."/>
            <person name="Corander J."/>
            <person name="Murphy D."/>
            <person name="Burger P.A."/>
        </authorList>
    </citation>
    <scope>NUCLEOTIDE SEQUENCE [LARGE SCALE GENOMIC DNA]</scope>
    <source>
        <strain evidence="4">Drom800</strain>
        <tissue evidence="4">Blood</tissue>
    </source>
</reference>
<sequence>MSQYLVLGIFPGEMFRWNASDLNDPSCDPENSPSKGSRPSSGHPTRPQLYVWVKDHPEILYTDPACAPPNGSLNQSNNQAFALPAPDLTVAPGSTLSLTCGASRSSLARGSVSWIYVHPNKRRIPLLSLKVREDAQPRERWVLGTPGGKAVLVLPEATAQDAGTYHCNHGNMTTQMRLKVTTQSGHHALVSPTPSHLLELPFHLLDAFPLAVWHWLLETGGWIVPVVTLAYLIFCLGSLVGFLHLRRALILRRKRKRMTDPTRRFYKVTPPTGNGAQSQYGNMLSLSAPHSGTGRALRWAAGLGASGQSYGNPHSYVQEARAAGSWSPPGGGPEEEEGEAYEEPDSEEGSEFYENDSNRGQDHLSQDGSGYENPEDEDSFSNAAESYENEDEELPQPVARTTDFLSPHGSAWDPSREATSLGSQSYEDMRGILYAAPQLRFVRAQPGPNHEEDADSYENMDNPDGPEPAWGGGGRMGTWSTSLGFLRPLRSTPDSEIRDPKQMVSASGAVLLRMSTRVCVHK</sequence>
<dbReference type="InterPro" id="IPR003599">
    <property type="entry name" value="Ig_sub"/>
</dbReference>
<dbReference type="Proteomes" id="UP000299084">
    <property type="component" value="Unassembled WGS sequence"/>
</dbReference>
<feature type="compositionally biased region" description="Polar residues" evidence="1">
    <location>
        <begin position="271"/>
        <end position="285"/>
    </location>
</feature>
<dbReference type="InterPro" id="IPR036179">
    <property type="entry name" value="Ig-like_dom_sf"/>
</dbReference>
<organism evidence="4 5">
    <name type="scientific">Camelus dromedarius</name>
    <name type="common">Dromedary</name>
    <name type="synonym">Arabian camel</name>
    <dbReference type="NCBI Taxonomy" id="9838"/>
    <lineage>
        <taxon>Eukaryota</taxon>
        <taxon>Metazoa</taxon>
        <taxon>Chordata</taxon>
        <taxon>Craniata</taxon>
        <taxon>Vertebrata</taxon>
        <taxon>Euteleostomi</taxon>
        <taxon>Mammalia</taxon>
        <taxon>Eutheria</taxon>
        <taxon>Laurasiatheria</taxon>
        <taxon>Artiodactyla</taxon>
        <taxon>Tylopoda</taxon>
        <taxon>Camelidae</taxon>
        <taxon>Camelus</taxon>
    </lineage>
</organism>
<feature type="region of interest" description="Disordered" evidence="1">
    <location>
        <begin position="445"/>
        <end position="476"/>
    </location>
</feature>
<dbReference type="GO" id="GO:0002322">
    <property type="term" value="P:B cell proliferation involved in immune response"/>
    <property type="evidence" value="ECO:0007669"/>
    <property type="project" value="InterPro"/>
</dbReference>
<feature type="domain" description="Ig-like" evidence="3">
    <location>
        <begin position="57"/>
        <end position="179"/>
    </location>
</feature>